<dbReference type="PANTHER" id="PTHR28208">
    <property type="entry name" value="PHOSPHATIDATE PHOSPHATASE APP1"/>
    <property type="match status" value="1"/>
</dbReference>
<evidence type="ECO:0000313" key="2">
    <source>
        <dbReference type="EMBL" id="AZQ43445.1"/>
    </source>
</evidence>
<feature type="domain" description="Phosphatidate phosphatase APP1 catalytic" evidence="1">
    <location>
        <begin position="144"/>
        <end position="299"/>
    </location>
</feature>
<dbReference type="Proteomes" id="UP000279600">
    <property type="component" value="Chromosome"/>
</dbReference>
<dbReference type="Pfam" id="PF09949">
    <property type="entry name" value="APP1_cat"/>
    <property type="match status" value="1"/>
</dbReference>
<name>A0A3S9MW44_9FLAO</name>
<dbReference type="EMBL" id="CP034549">
    <property type="protein sequence ID" value="AZQ43445.1"/>
    <property type="molecule type" value="Genomic_DNA"/>
</dbReference>
<gene>
    <name evidence="2" type="ORF">EJ995_04050</name>
</gene>
<sequence>MSIFQRDPWIIDVFRTYSGEHHLYLRGRALQDQPLKHYEQQTFYQTLRNTWRAFKTDEIREIPVVLTLPNGDKHKTITDKEGYFLFDITTKTDLQDIADEEGYVSLNIAFDEDDSAYAKAKSQNRIALNSFTGETLVPPETTAYGVISDIDDTIMQTGVTSFLKLRVAFNTFFRNYDQRIPFKGAASFYQLLHRGASGKDQNPMFYLSNSPWNLYRYLEKFIDFHGFPKGPILLRDFPTPWDRTKKLKRPHKEHELINILKHYPDQKFILIGDAGEHDAKYYTNAAKLYPDRIKAIYIRAVSNAKKVAANQALADAFDICPILIVEESREALEHARENGWIV</sequence>
<keyword evidence="3" id="KW-1185">Reference proteome</keyword>
<dbReference type="AlphaFoldDB" id="A0A3S9MW44"/>
<organism evidence="2 3">
    <name type="scientific">Nonlabens ponticola</name>
    <dbReference type="NCBI Taxonomy" id="2496866"/>
    <lineage>
        <taxon>Bacteria</taxon>
        <taxon>Pseudomonadati</taxon>
        <taxon>Bacteroidota</taxon>
        <taxon>Flavobacteriia</taxon>
        <taxon>Flavobacteriales</taxon>
        <taxon>Flavobacteriaceae</taxon>
        <taxon>Nonlabens</taxon>
    </lineage>
</organism>
<reference evidence="2 3" key="1">
    <citation type="submission" date="2018-12" db="EMBL/GenBank/DDBJ databases">
        <title>Complete genome of Nonlabens sp. MJ115.</title>
        <authorList>
            <person name="Choi H.S."/>
            <person name="Jung J."/>
        </authorList>
    </citation>
    <scope>NUCLEOTIDE SEQUENCE [LARGE SCALE GENOMIC DNA]</scope>
    <source>
        <strain evidence="2 3">MJ115</strain>
    </source>
</reference>
<dbReference type="PANTHER" id="PTHR28208:SF3">
    <property type="entry name" value="PHOSPHATIDATE PHOSPHATASE APP1"/>
    <property type="match status" value="1"/>
</dbReference>
<dbReference type="GO" id="GO:0008195">
    <property type="term" value="F:phosphatidate phosphatase activity"/>
    <property type="evidence" value="ECO:0007669"/>
    <property type="project" value="InterPro"/>
</dbReference>
<evidence type="ECO:0000259" key="1">
    <source>
        <dbReference type="Pfam" id="PF09949"/>
    </source>
</evidence>
<dbReference type="InterPro" id="IPR052935">
    <property type="entry name" value="Mg2+_PAP"/>
</dbReference>
<evidence type="ECO:0000313" key="3">
    <source>
        <dbReference type="Proteomes" id="UP000279600"/>
    </source>
</evidence>
<dbReference type="OrthoDB" id="9789875at2"/>
<dbReference type="KEGG" id="noj:EJ995_04050"/>
<proteinExistence type="predicted"/>
<accession>A0A3S9MW44</accession>
<protein>
    <submittedName>
        <fullName evidence="2">DUF2183 domain-containing protein</fullName>
    </submittedName>
</protein>
<dbReference type="RefSeq" id="WP_126445857.1">
    <property type="nucleotide sequence ID" value="NZ_CP034549.1"/>
</dbReference>
<dbReference type="InterPro" id="IPR019236">
    <property type="entry name" value="APP1_cat"/>
</dbReference>